<dbReference type="RefSeq" id="WP_379287725.1">
    <property type="nucleotide sequence ID" value="NZ_JBHTIU010000028.1"/>
</dbReference>
<sequence length="378" mass="43052">MNPKRLGPLIIAVVIVIFLPLTVLAEEQSIERQQLEQWITKLFDQRAHMLVHSTDDNLEEYYLTSEAAARGAFRQEKLRKVYIQTWANKRFLSLTDAESRIRLVRVKISGNHARVSLVQSLKLSYAYNGKPEQPQHFGIGTRHVLNLQRNDGVWKVAREYYLDPLTENPKLIPELAPAEEGIPFIRSDGVSLSVPKSGARRYQRERAVSYANKYAGLAWGAGNNNRYNQKYRDYTDLGGDCTNFASQVLGDPEEGGGLKMTHGWRYRFKAGGSESWVRTDSFKHFLLHSGYGTVVARGTFDAVVKKTDKHPNGAFSKIQPGDLIAYEMDGDVDHFSVVVGFDVYGYPLVNSHTADRYQVPFDLGWDKYTKYWLIHIKD</sequence>
<accession>A0ABW3DAR4</accession>
<evidence type="ECO:0000313" key="3">
    <source>
        <dbReference type="Proteomes" id="UP001597120"/>
    </source>
</evidence>
<dbReference type="InterPro" id="IPR024301">
    <property type="entry name" value="Amidase_6"/>
</dbReference>
<dbReference type="Pfam" id="PF12671">
    <property type="entry name" value="Amidase_6"/>
    <property type="match status" value="1"/>
</dbReference>
<name>A0ABW3DAR4_9BACL</name>
<evidence type="ECO:0000313" key="2">
    <source>
        <dbReference type="EMBL" id="MFD0869388.1"/>
    </source>
</evidence>
<comment type="caution">
    <text evidence="2">The sequence shown here is derived from an EMBL/GenBank/DDBJ whole genome shotgun (WGS) entry which is preliminary data.</text>
</comment>
<proteinExistence type="predicted"/>
<reference evidence="3" key="1">
    <citation type="journal article" date="2019" name="Int. J. Syst. Evol. Microbiol.">
        <title>The Global Catalogue of Microorganisms (GCM) 10K type strain sequencing project: providing services to taxonomists for standard genome sequencing and annotation.</title>
        <authorList>
            <consortium name="The Broad Institute Genomics Platform"/>
            <consortium name="The Broad Institute Genome Sequencing Center for Infectious Disease"/>
            <person name="Wu L."/>
            <person name="Ma J."/>
        </authorList>
    </citation>
    <scope>NUCLEOTIDE SEQUENCE [LARGE SCALE GENOMIC DNA]</scope>
    <source>
        <strain evidence="3">CCUG 57263</strain>
    </source>
</reference>
<keyword evidence="3" id="KW-1185">Reference proteome</keyword>
<dbReference type="EMBL" id="JBHTIU010000028">
    <property type="protein sequence ID" value="MFD0869388.1"/>
    <property type="molecule type" value="Genomic_DNA"/>
</dbReference>
<dbReference type="Proteomes" id="UP001597120">
    <property type="component" value="Unassembled WGS sequence"/>
</dbReference>
<gene>
    <name evidence="2" type="ORF">ACFQ03_09505</name>
</gene>
<feature type="domain" description="Putative amidase" evidence="1">
    <location>
        <begin position="201"/>
        <end position="370"/>
    </location>
</feature>
<dbReference type="PANTHER" id="PTHR40032:SF1">
    <property type="entry name" value="EXPORTED PROTEIN"/>
    <property type="match status" value="1"/>
</dbReference>
<dbReference type="PANTHER" id="PTHR40032">
    <property type="entry name" value="EXPORTED PROTEIN-RELATED"/>
    <property type="match status" value="1"/>
</dbReference>
<organism evidence="2 3">
    <name type="scientific">Paenibacillus residui</name>
    <dbReference type="NCBI Taxonomy" id="629724"/>
    <lineage>
        <taxon>Bacteria</taxon>
        <taxon>Bacillati</taxon>
        <taxon>Bacillota</taxon>
        <taxon>Bacilli</taxon>
        <taxon>Bacillales</taxon>
        <taxon>Paenibacillaceae</taxon>
        <taxon>Paenibacillus</taxon>
    </lineage>
</organism>
<evidence type="ECO:0000259" key="1">
    <source>
        <dbReference type="Pfam" id="PF12671"/>
    </source>
</evidence>
<protein>
    <submittedName>
        <fullName evidence="2">Amidase domain-containing protein</fullName>
    </submittedName>
</protein>